<dbReference type="Proteomes" id="UP001060919">
    <property type="component" value="Chromosome"/>
</dbReference>
<proteinExistence type="predicted"/>
<dbReference type="AlphaFoldDB" id="A0A915YHU6"/>
<evidence type="ECO:0000313" key="3">
    <source>
        <dbReference type="EMBL" id="BDS13460.1"/>
    </source>
</evidence>
<dbReference type="PANTHER" id="PTHR10098">
    <property type="entry name" value="RAPSYN-RELATED"/>
    <property type="match status" value="1"/>
</dbReference>
<keyword evidence="1" id="KW-1133">Transmembrane helix</keyword>
<keyword evidence="1" id="KW-0472">Membrane</keyword>
<gene>
    <name evidence="3" type="ORF">AsAng_0041980</name>
</gene>
<sequence length="1094" mass="124512">MKYYSLILYFLMLNFFVNGQIPELASPDAAYQLLQKGETFYLKGEYQNAIPLLEQATALYADNYDGKLLASSLHSLAWLHLGQKDQAYTTFVQAGELMAGGKVKSPAAFVAYDLCVSRYYWAYYEPDKALELSQRIEKKLKTIKPDFPTSIAIELSEYLGVIKISKGNYEAAIPYYKAAIAKIEKLPAAARNKQLFKFNYFKLGELYEKIKAPYDALEIYKTLQNRKDEIFQNTKEDNIELLYRIGMIKMTTQYYDEALAYLKDVADKINQSGKKGQLKASINASLAKISIDQKNYEKGIQWNTAALKTWNSFLPPNDLAYAYTAYLNQGLLYRSVKNGLNWYETAASETDKNWQVALRKRGLTPIQSSKQEVDVLALNLGLLAYEKAGALIGRFPKAKQMPLKIETHIAKGDLFFIAEDFSRARTYYQEALSAMKSIYPQKHPWIAEVASKLGQCLLAEKQYNEALNLVNEAIAATLKEGTEISRQAVPDPSKIYYPFELLNAISTKGEILYGMSQKEVKEDLEKVLDNYDIAVQLLNRLRKIHRNEGEKYELSALTHQFCQQAVVTANTLYELTKDAAFLEEIFRYGELSKGAVLLETLQDLKAKKIAKIPQELIQKEHQLKVELAYLNKEIFYTYKDTSKLSAKRIGQLEKEVEDRMKAHELLLQQLEKEYPDYYKMKYDYKTVTLADLQRELADNEAFLEYVVSDSFVFVLAITNHTVYNQYKKTGVSTAKYVRDLLRYIRTQKAEKYVNLGHKVYEVVMGEELDKKLEGKKLIIAPDETLNYLPFGVLPTTSDFKQGDQELIYGKLTYLINSHPITYNYSANLFLQSKQEKTTEVMHNIIAWAPSFSSMQAILKEKNIADGIEELPAAQEEANLIARLFDGQTALAETATEYEFKQNASNFGVLHLATHGVLNDRNPSFSSLILNQGNKEDGLLHTYELFNMQLNADMAVLSACNSGVGVLKRGEGVVSIARGFAYAGVPNIVMSTWAVSDEATKILMETFYQALQQGMPKDEALQQAKIAYLKEFESVPRYQAPFFWGSFVVLGNTDPVAILIEYSLWDYWWCLALLLLLLLLGFGYKTIKKKRVAAK</sequence>
<dbReference type="EMBL" id="AP026867">
    <property type="protein sequence ID" value="BDS13460.1"/>
    <property type="molecule type" value="Genomic_DNA"/>
</dbReference>
<dbReference type="Pfam" id="PF12770">
    <property type="entry name" value="CHAT"/>
    <property type="match status" value="1"/>
</dbReference>
<dbReference type="SUPFAM" id="SSF48452">
    <property type="entry name" value="TPR-like"/>
    <property type="match status" value="3"/>
</dbReference>
<dbReference type="InterPro" id="IPR019734">
    <property type="entry name" value="TPR_rpt"/>
</dbReference>
<dbReference type="InterPro" id="IPR011990">
    <property type="entry name" value="TPR-like_helical_dom_sf"/>
</dbReference>
<dbReference type="InterPro" id="IPR024983">
    <property type="entry name" value="CHAT_dom"/>
</dbReference>
<feature type="transmembrane region" description="Helical" evidence="1">
    <location>
        <begin position="1064"/>
        <end position="1083"/>
    </location>
</feature>
<dbReference type="KEGG" id="aup:AsAng_0041980"/>
<reference evidence="3" key="1">
    <citation type="submission" date="2022-09" db="EMBL/GenBank/DDBJ databases">
        <title>Aureispira anguillicida sp. nov., isolated from Leptocephalus of Japanese eel Anguilla japonica.</title>
        <authorList>
            <person name="Yuasa K."/>
            <person name="Mekata T."/>
            <person name="Ikunari K."/>
        </authorList>
    </citation>
    <scope>NUCLEOTIDE SEQUENCE</scope>
    <source>
        <strain evidence="3">EL160426</strain>
    </source>
</reference>
<dbReference type="Gene3D" id="1.25.40.10">
    <property type="entry name" value="Tetratricopeptide repeat domain"/>
    <property type="match status" value="3"/>
</dbReference>
<dbReference type="SMART" id="SM00028">
    <property type="entry name" value="TPR"/>
    <property type="match status" value="5"/>
</dbReference>
<accession>A0A915YHU6</accession>
<dbReference type="Pfam" id="PF13181">
    <property type="entry name" value="TPR_8"/>
    <property type="match status" value="2"/>
</dbReference>
<name>A0A915YHU6_9BACT</name>
<evidence type="ECO:0000256" key="1">
    <source>
        <dbReference type="SAM" id="Phobius"/>
    </source>
</evidence>
<protein>
    <submittedName>
        <fullName evidence="3">CHAT domain-containing protein</fullName>
    </submittedName>
</protein>
<organism evidence="3 4">
    <name type="scientific">Aureispira anguillae</name>
    <dbReference type="NCBI Taxonomy" id="2864201"/>
    <lineage>
        <taxon>Bacteria</taxon>
        <taxon>Pseudomonadati</taxon>
        <taxon>Bacteroidota</taxon>
        <taxon>Saprospiria</taxon>
        <taxon>Saprospirales</taxon>
        <taxon>Saprospiraceae</taxon>
        <taxon>Aureispira</taxon>
    </lineage>
</organism>
<evidence type="ECO:0000313" key="4">
    <source>
        <dbReference type="Proteomes" id="UP001060919"/>
    </source>
</evidence>
<evidence type="ECO:0000259" key="2">
    <source>
        <dbReference type="Pfam" id="PF12770"/>
    </source>
</evidence>
<keyword evidence="4" id="KW-1185">Reference proteome</keyword>
<feature type="domain" description="CHAT" evidence="2">
    <location>
        <begin position="755"/>
        <end position="1051"/>
    </location>
</feature>
<dbReference type="Pfam" id="PF13424">
    <property type="entry name" value="TPR_12"/>
    <property type="match status" value="1"/>
</dbReference>
<dbReference type="RefSeq" id="WP_264788730.1">
    <property type="nucleotide sequence ID" value="NZ_AP026867.1"/>
</dbReference>
<keyword evidence="1" id="KW-0812">Transmembrane</keyword>